<feature type="domain" description="Phasin" evidence="2">
    <location>
        <begin position="191"/>
        <end position="287"/>
    </location>
</feature>
<feature type="compositionally biased region" description="Pro residues" evidence="1">
    <location>
        <begin position="96"/>
        <end position="105"/>
    </location>
</feature>
<sequence>MAENEVPKSEDAPKADASAKADEIKVAPAPVAAPEPAAKPASAPKVAAKAPAPKAPAPKAPAAKKPVARKAAPKKAAATKTPAKAAAAPKASAPAPKKPAAPSAPKPTVTKAEEKPAKAGASPKVAKPKAVPKTAPSSTAPAFAGLLNNFMLEDTTMDMSANFTSFQDAMAQAQSKAKEAFEKGTSMMGEASDFTKGNVEAMMESGKIFAEGMQSFGSEMVTEGRSAFETMSGDIKELAAAKSPTDFFKLQGDMVRKNFDTAVATSSKNSEAMLKLMSDAFAPLSGRVSMAMEKARKATSA</sequence>
<feature type="compositionally biased region" description="Low complexity" evidence="1">
    <location>
        <begin position="74"/>
        <end position="95"/>
    </location>
</feature>
<dbReference type="Proteomes" id="UP000677126">
    <property type="component" value="Chromosome"/>
</dbReference>
<keyword evidence="4" id="KW-1185">Reference proteome</keyword>
<dbReference type="Pfam" id="PF09361">
    <property type="entry name" value="Phasin_2"/>
    <property type="match status" value="1"/>
</dbReference>
<dbReference type="InterPro" id="IPR018968">
    <property type="entry name" value="Phasin"/>
</dbReference>
<proteinExistence type="predicted"/>
<organism evidence="3 4">
    <name type="scientific">Novosphingobium decolorationis</name>
    <dbReference type="NCBI Taxonomy" id="2698673"/>
    <lineage>
        <taxon>Bacteria</taxon>
        <taxon>Pseudomonadati</taxon>
        <taxon>Pseudomonadota</taxon>
        <taxon>Alphaproteobacteria</taxon>
        <taxon>Sphingomonadales</taxon>
        <taxon>Sphingomonadaceae</taxon>
        <taxon>Novosphingobium</taxon>
    </lineage>
</organism>
<feature type="compositionally biased region" description="Low complexity" evidence="1">
    <location>
        <begin position="26"/>
        <end position="52"/>
    </location>
</feature>
<evidence type="ECO:0000313" key="3">
    <source>
        <dbReference type="EMBL" id="QVM83535.1"/>
    </source>
</evidence>
<feature type="compositionally biased region" description="Basic and acidic residues" evidence="1">
    <location>
        <begin position="1"/>
        <end position="25"/>
    </location>
</feature>
<evidence type="ECO:0000259" key="2">
    <source>
        <dbReference type="Pfam" id="PF09361"/>
    </source>
</evidence>
<feature type="compositionally biased region" description="Low complexity" evidence="1">
    <location>
        <begin position="118"/>
        <end position="138"/>
    </location>
</feature>
<dbReference type="PRINTS" id="PR01217">
    <property type="entry name" value="PRICHEXTENSN"/>
</dbReference>
<reference evidence="3 4" key="1">
    <citation type="journal article" date="2021" name="Int. J. Syst. Evol. Microbiol.">
        <title>Novosphingobium decolorationis sp. nov., an aniline blue-decolourizing bacterium isolated from East Pacific sediment.</title>
        <authorList>
            <person name="Chen X."/>
            <person name="Dong B."/>
            <person name="Chen T."/>
            <person name="Ren N."/>
            <person name="Wang J."/>
            <person name="Xu Y."/>
            <person name="Yang J."/>
            <person name="Zhu S."/>
            <person name="Chen J."/>
        </authorList>
    </citation>
    <scope>NUCLEOTIDE SEQUENCE [LARGE SCALE GENOMIC DNA]</scope>
    <source>
        <strain evidence="3 4">502str22</strain>
    </source>
</reference>
<name>A0ABX8E313_9SPHN</name>
<evidence type="ECO:0000313" key="4">
    <source>
        <dbReference type="Proteomes" id="UP000677126"/>
    </source>
</evidence>
<feature type="region of interest" description="Disordered" evidence="1">
    <location>
        <begin position="1"/>
        <end position="139"/>
    </location>
</feature>
<protein>
    <submittedName>
        <fullName evidence="3">Phasin family protein</fullName>
    </submittedName>
</protein>
<accession>A0ABX8E313</accession>
<gene>
    <name evidence="3" type="ORF">HT578_07380</name>
</gene>
<dbReference type="EMBL" id="CP054856">
    <property type="protein sequence ID" value="QVM83535.1"/>
    <property type="molecule type" value="Genomic_DNA"/>
</dbReference>
<evidence type="ECO:0000256" key="1">
    <source>
        <dbReference type="SAM" id="MobiDB-lite"/>
    </source>
</evidence>